<dbReference type="InterPro" id="IPR036047">
    <property type="entry name" value="F-box-like_dom_sf"/>
</dbReference>
<dbReference type="OrthoDB" id="650312at2759"/>
<dbReference type="PROSITE" id="PS50181">
    <property type="entry name" value="FBOX"/>
    <property type="match status" value="1"/>
</dbReference>
<dbReference type="InterPro" id="IPR055411">
    <property type="entry name" value="LRR_FXL15/At3g58940/PEG3-like"/>
</dbReference>
<dbReference type="Pfam" id="PF24758">
    <property type="entry name" value="LRR_At5g56370"/>
    <property type="match status" value="1"/>
</dbReference>
<dbReference type="Pfam" id="PF00646">
    <property type="entry name" value="F-box"/>
    <property type="match status" value="1"/>
</dbReference>
<dbReference type="Gene3D" id="3.80.10.10">
    <property type="entry name" value="Ribonuclease Inhibitor"/>
    <property type="match status" value="1"/>
</dbReference>
<accession>A0A1R3HUI9</accession>
<evidence type="ECO:0000313" key="2">
    <source>
        <dbReference type="EMBL" id="OMO74046.1"/>
    </source>
</evidence>
<dbReference type="InterPro" id="IPR032675">
    <property type="entry name" value="LRR_dom_sf"/>
</dbReference>
<dbReference type="Proteomes" id="UP000187203">
    <property type="component" value="Unassembled WGS sequence"/>
</dbReference>
<dbReference type="CDD" id="cd22160">
    <property type="entry name" value="F-box_AtFBL13-like"/>
    <property type="match status" value="1"/>
</dbReference>
<dbReference type="InterPro" id="IPR050232">
    <property type="entry name" value="FBL13/AtMIF1-like"/>
</dbReference>
<dbReference type="PANTHER" id="PTHR31900">
    <property type="entry name" value="F-BOX/RNI SUPERFAMILY PROTEIN-RELATED"/>
    <property type="match status" value="1"/>
</dbReference>
<dbReference type="InterPro" id="IPR053781">
    <property type="entry name" value="F-box_AtFBL13-like"/>
</dbReference>
<dbReference type="EMBL" id="AWUE01019368">
    <property type="protein sequence ID" value="OMO74046.1"/>
    <property type="molecule type" value="Genomic_DNA"/>
</dbReference>
<dbReference type="PANTHER" id="PTHR31900:SF27">
    <property type="entry name" value="FBD DOMAIN-CONTAINING PROTEIN"/>
    <property type="match status" value="1"/>
</dbReference>
<dbReference type="SUPFAM" id="SSF52047">
    <property type="entry name" value="RNI-like"/>
    <property type="match status" value="1"/>
</dbReference>
<dbReference type="InterPro" id="IPR001810">
    <property type="entry name" value="F-box_dom"/>
</dbReference>
<dbReference type="AlphaFoldDB" id="A0A1R3HUI9"/>
<gene>
    <name evidence="2" type="ORF">COLO4_26739</name>
</gene>
<reference evidence="3" key="1">
    <citation type="submission" date="2013-09" db="EMBL/GenBank/DDBJ databases">
        <title>Corchorus olitorius genome sequencing.</title>
        <authorList>
            <person name="Alam M."/>
            <person name="Haque M.S."/>
            <person name="Islam M.S."/>
            <person name="Emdad E.M."/>
            <person name="Islam M.M."/>
            <person name="Ahmed B."/>
            <person name="Halim A."/>
            <person name="Hossen Q.M.M."/>
            <person name="Hossain M.Z."/>
            <person name="Ahmed R."/>
            <person name="Khan M.M."/>
            <person name="Islam R."/>
            <person name="Rashid M.M."/>
            <person name="Khan S.A."/>
            <person name="Rahman M.S."/>
            <person name="Alam M."/>
            <person name="Yahiya A.S."/>
            <person name="Khan M.S."/>
            <person name="Azam M.S."/>
            <person name="Haque T."/>
            <person name="Lashkar M.Z.H."/>
            <person name="Akhand A.I."/>
            <person name="Morshed G."/>
            <person name="Roy S."/>
            <person name="Uddin K.S."/>
            <person name="Rabeya T."/>
            <person name="Hossain A.S."/>
            <person name="Chowdhury A."/>
            <person name="Snigdha A.R."/>
            <person name="Mortoza M.S."/>
            <person name="Matin S.A."/>
            <person name="Hoque S.M.E."/>
            <person name="Islam M.K."/>
            <person name="Roy D.K."/>
            <person name="Haider R."/>
            <person name="Moosa M.M."/>
            <person name="Elias S.M."/>
            <person name="Hasan A.M."/>
            <person name="Jahan S."/>
            <person name="Shafiuddin M."/>
            <person name="Mahmood N."/>
            <person name="Shommy N.S."/>
        </authorList>
    </citation>
    <scope>NUCLEOTIDE SEQUENCE [LARGE SCALE GENOMIC DNA]</scope>
    <source>
        <strain evidence="3">cv. O-4</strain>
    </source>
</reference>
<comment type="caution">
    <text evidence="2">The sequence shown here is derived from an EMBL/GenBank/DDBJ whole genome shotgun (WGS) entry which is preliminary data.</text>
</comment>
<evidence type="ECO:0000313" key="3">
    <source>
        <dbReference type="Proteomes" id="UP000187203"/>
    </source>
</evidence>
<keyword evidence="3" id="KW-1185">Reference proteome</keyword>
<feature type="domain" description="F-box" evidence="1">
    <location>
        <begin position="11"/>
        <end position="67"/>
    </location>
</feature>
<proteinExistence type="predicted"/>
<name>A0A1R3HUI9_9ROSI</name>
<dbReference type="SUPFAM" id="SSF81383">
    <property type="entry name" value="F-box domain"/>
    <property type="match status" value="1"/>
</dbReference>
<dbReference type="Gene3D" id="1.20.1280.50">
    <property type="match status" value="1"/>
</dbReference>
<dbReference type="STRING" id="93759.A0A1R3HUI9"/>
<evidence type="ECO:0000259" key="1">
    <source>
        <dbReference type="PROSITE" id="PS50181"/>
    </source>
</evidence>
<dbReference type="SMART" id="SM00256">
    <property type="entry name" value="FBOX"/>
    <property type="match status" value="1"/>
</dbReference>
<organism evidence="2 3">
    <name type="scientific">Corchorus olitorius</name>
    <dbReference type="NCBI Taxonomy" id="93759"/>
    <lineage>
        <taxon>Eukaryota</taxon>
        <taxon>Viridiplantae</taxon>
        <taxon>Streptophyta</taxon>
        <taxon>Embryophyta</taxon>
        <taxon>Tracheophyta</taxon>
        <taxon>Spermatophyta</taxon>
        <taxon>Magnoliopsida</taxon>
        <taxon>eudicotyledons</taxon>
        <taxon>Gunneridae</taxon>
        <taxon>Pentapetalae</taxon>
        <taxon>rosids</taxon>
        <taxon>malvids</taxon>
        <taxon>Malvales</taxon>
        <taxon>Malvaceae</taxon>
        <taxon>Grewioideae</taxon>
        <taxon>Apeibeae</taxon>
        <taxon>Corchorus</taxon>
    </lineage>
</organism>
<protein>
    <recommendedName>
        <fullName evidence="1">F-box domain-containing protein</fullName>
    </recommendedName>
</protein>
<sequence length="406" mass="46463">MAKLMKNESRIDRLSGLPDSILCHILSFLPTKYAVRSSVLSTRWRYLSTLVHNLDFQGKNSHAFINFVDRVLFLHDAAVSIQKFHLNIYPDQRNLYENVCARRICGWITYALNRLVQQLDINMWLLGPIHNPATLFTSKTLVKLKLVVDFLVLTIPTKVWFPSLKIIFLEQVQFLDNDSVRRLISGCPVLEELVIYSDWNNVQELYISNSSLKTMTIGTNGNGFDGFDSEFVVSIVVVDAPSLVYFKLSGIPVKSFSFLNPMSLVKANYSYIYNDLGNRLVDKDIATNLLRVISNVQSLYFTDDILKVFSLCDKPLLVFHNLVHLEIGFNPGFYEFDGGLAELLESAPNLRTLIFRNDFSRVIWRPPTEVPCCLLFHLKVEPEIAQIAQKLLMLPRKSTMCQVEIV</sequence>